<feature type="transmembrane region" description="Helical" evidence="7">
    <location>
        <begin position="95"/>
        <end position="114"/>
    </location>
</feature>
<keyword evidence="10" id="KW-1185">Reference proteome</keyword>
<protein>
    <recommendedName>
        <fullName evidence="8">Major facilitator superfamily (MFS) profile domain-containing protein</fullName>
    </recommendedName>
</protein>
<dbReference type="InterPro" id="IPR036259">
    <property type="entry name" value="MFS_trans_sf"/>
</dbReference>
<feature type="domain" description="Major facilitator superfamily (MFS) profile" evidence="8">
    <location>
        <begin position="1"/>
        <end position="381"/>
    </location>
</feature>
<reference evidence="9 10" key="1">
    <citation type="journal article" date="2019" name="Sci. Rep.">
        <title>Sulfobacillus thermotolerans: new insights into resistance and metabolic capacities of acidophilic chemolithotrophs.</title>
        <authorList>
            <person name="Panyushkina A.E."/>
            <person name="Babenko V.V."/>
            <person name="Nikitina A.S."/>
            <person name="Selezneva O.V."/>
            <person name="Tsaplina I.A."/>
            <person name="Letarova M.A."/>
            <person name="Kostryukova E.S."/>
            <person name="Letarov A.V."/>
        </authorList>
    </citation>
    <scope>NUCLEOTIDE SEQUENCE [LARGE SCALE GENOMIC DNA]</scope>
    <source>
        <strain evidence="9 10">Kr1</strain>
    </source>
</reference>
<dbReference type="Proteomes" id="UP000325292">
    <property type="component" value="Chromosome"/>
</dbReference>
<evidence type="ECO:0000256" key="3">
    <source>
        <dbReference type="ARBA" id="ARBA00022475"/>
    </source>
</evidence>
<keyword evidence="3" id="KW-1003">Cell membrane</keyword>
<comment type="subcellular location">
    <subcellularLocation>
        <location evidence="1">Cell membrane</location>
        <topology evidence="1">Multi-pass membrane protein</topology>
    </subcellularLocation>
</comment>
<feature type="transmembrane region" description="Helical" evidence="7">
    <location>
        <begin position="69"/>
        <end position="89"/>
    </location>
</feature>
<keyword evidence="5 7" id="KW-1133">Transmembrane helix</keyword>
<feature type="transmembrane region" description="Helical" evidence="7">
    <location>
        <begin position="270"/>
        <end position="287"/>
    </location>
</feature>
<dbReference type="InterPro" id="IPR011701">
    <property type="entry name" value="MFS"/>
</dbReference>
<organism evidence="9 10">
    <name type="scientific">Sulfobacillus thermotolerans</name>
    <dbReference type="NCBI Taxonomy" id="338644"/>
    <lineage>
        <taxon>Bacteria</taxon>
        <taxon>Bacillati</taxon>
        <taxon>Bacillota</taxon>
        <taxon>Clostridia</taxon>
        <taxon>Eubacteriales</taxon>
        <taxon>Clostridiales Family XVII. Incertae Sedis</taxon>
        <taxon>Sulfobacillus</taxon>
    </lineage>
</organism>
<accession>A0ABM6RUW7</accession>
<dbReference type="PANTHER" id="PTHR23517">
    <property type="entry name" value="RESISTANCE PROTEIN MDTM, PUTATIVE-RELATED-RELATED"/>
    <property type="match status" value="1"/>
</dbReference>
<feature type="transmembrane region" description="Helical" evidence="7">
    <location>
        <begin position="330"/>
        <end position="353"/>
    </location>
</feature>
<name>A0ABM6RUW7_9FIRM</name>
<sequence>MWALVVAQFFYALGDGFLYPFVVFYLTRDLHLSMAHAGLLMGIAGIGYIAGQLPAAYLSDRFGPRRISVVSYAIAAIAVMTAGLVHNVWVWTIAYGLTLMMVGAAFPAVIHAMTLQVKPEHRTQGYSLLLLSQNAGIIVGPLVGLSLALYQFQWIFWIDAICLVISSLVLTRGIPQIVPARPMDSPRAHVSIWRTWLYFPPWKQSGFWSVALGGTLIGIIYSQLMSTLPMEMEHTVGILRWYGLLWAMNGALITVLQWPVSRVLRHGNRRFWMGLGAILYAAAMILLGMSAEIMLIVAAFVIVTLGELIYEPLPPTEYAAQAPKGYGARYQGAGSFFSAFGMVIGPVLGGVLLADAGHLVLWLAMGACGLIATWLIMHHSTSGTLRSDFTKTAH</sequence>
<dbReference type="Gene3D" id="1.20.1250.20">
    <property type="entry name" value="MFS general substrate transporter like domains"/>
    <property type="match status" value="1"/>
</dbReference>
<proteinExistence type="predicted"/>
<evidence type="ECO:0000256" key="4">
    <source>
        <dbReference type="ARBA" id="ARBA00022692"/>
    </source>
</evidence>
<dbReference type="RefSeq" id="WP_103375539.1">
    <property type="nucleotide sequence ID" value="NZ_CP133983.1"/>
</dbReference>
<dbReference type="EMBL" id="CP019454">
    <property type="protein sequence ID" value="AUW95250.1"/>
    <property type="molecule type" value="Genomic_DNA"/>
</dbReference>
<dbReference type="CDD" id="cd17329">
    <property type="entry name" value="MFS_MdtH_MDR_like"/>
    <property type="match status" value="1"/>
</dbReference>
<evidence type="ECO:0000313" key="10">
    <source>
        <dbReference type="Proteomes" id="UP000325292"/>
    </source>
</evidence>
<dbReference type="SUPFAM" id="SSF103473">
    <property type="entry name" value="MFS general substrate transporter"/>
    <property type="match status" value="1"/>
</dbReference>
<dbReference type="Pfam" id="PF07690">
    <property type="entry name" value="MFS_1"/>
    <property type="match status" value="1"/>
</dbReference>
<feature type="transmembrane region" description="Helical" evidence="7">
    <location>
        <begin position="206"/>
        <end position="226"/>
    </location>
</feature>
<feature type="transmembrane region" description="Helical" evidence="7">
    <location>
        <begin position="154"/>
        <end position="174"/>
    </location>
</feature>
<evidence type="ECO:0000256" key="2">
    <source>
        <dbReference type="ARBA" id="ARBA00022448"/>
    </source>
</evidence>
<evidence type="ECO:0000256" key="1">
    <source>
        <dbReference type="ARBA" id="ARBA00004651"/>
    </source>
</evidence>
<evidence type="ECO:0000256" key="5">
    <source>
        <dbReference type="ARBA" id="ARBA00022989"/>
    </source>
</evidence>
<keyword evidence="4 7" id="KW-0812">Transmembrane</keyword>
<evidence type="ECO:0000259" key="8">
    <source>
        <dbReference type="PROSITE" id="PS50850"/>
    </source>
</evidence>
<dbReference type="InterPro" id="IPR050171">
    <property type="entry name" value="MFS_Transporters"/>
</dbReference>
<dbReference type="PANTHER" id="PTHR23517:SF2">
    <property type="entry name" value="MULTIDRUG RESISTANCE PROTEIN MDTH"/>
    <property type="match status" value="1"/>
</dbReference>
<dbReference type="InterPro" id="IPR020846">
    <property type="entry name" value="MFS_dom"/>
</dbReference>
<feature type="transmembrane region" description="Helical" evidence="7">
    <location>
        <begin position="126"/>
        <end position="148"/>
    </location>
</feature>
<feature type="transmembrane region" description="Helical" evidence="7">
    <location>
        <begin position="38"/>
        <end position="57"/>
    </location>
</feature>
<evidence type="ECO:0000256" key="7">
    <source>
        <dbReference type="SAM" id="Phobius"/>
    </source>
</evidence>
<keyword evidence="6 7" id="KW-0472">Membrane</keyword>
<gene>
    <name evidence="9" type="ORF">BXT84_15865</name>
</gene>
<dbReference type="PROSITE" id="PS50850">
    <property type="entry name" value="MFS"/>
    <property type="match status" value="1"/>
</dbReference>
<feature type="transmembrane region" description="Helical" evidence="7">
    <location>
        <begin position="359"/>
        <end position="377"/>
    </location>
</feature>
<evidence type="ECO:0000256" key="6">
    <source>
        <dbReference type="ARBA" id="ARBA00023136"/>
    </source>
</evidence>
<feature type="transmembrane region" description="Helical" evidence="7">
    <location>
        <begin position="238"/>
        <end position="258"/>
    </location>
</feature>
<evidence type="ECO:0000313" key="9">
    <source>
        <dbReference type="EMBL" id="AUW95250.1"/>
    </source>
</evidence>
<keyword evidence="2" id="KW-0813">Transport</keyword>